<proteinExistence type="predicted"/>
<organism evidence="1">
    <name type="scientific">uncultured Lysobacter sp</name>
    <dbReference type="NCBI Taxonomy" id="271060"/>
    <lineage>
        <taxon>Bacteria</taxon>
        <taxon>Pseudomonadati</taxon>
        <taxon>Pseudomonadota</taxon>
        <taxon>Gammaproteobacteria</taxon>
        <taxon>Lysobacterales</taxon>
        <taxon>Lysobacteraceae</taxon>
        <taxon>Lysobacter</taxon>
        <taxon>environmental samples</taxon>
    </lineage>
</organism>
<sequence>MFGITVENAVLLQQLEPLFFHAGIARVGRMHELNTRAYGGALYKHGRHAFACACHAERPACRRARLAFRAMWPTGGCTGPCSCRRRSSLAARQGRRCNRERYDLE</sequence>
<protein>
    <submittedName>
        <fullName evidence="1">Uncharacterized protein</fullName>
    </submittedName>
</protein>
<evidence type="ECO:0000313" key="1">
    <source>
        <dbReference type="EMBL" id="CAA9299686.1"/>
    </source>
</evidence>
<dbReference type="AlphaFoldDB" id="A0A6J4KA02"/>
<reference evidence="1" key="1">
    <citation type="submission" date="2020-02" db="EMBL/GenBank/DDBJ databases">
        <authorList>
            <person name="Meier V. D."/>
        </authorList>
    </citation>
    <scope>NUCLEOTIDE SEQUENCE</scope>
    <source>
        <strain evidence="1">AVDCRST_MAG71</strain>
    </source>
</reference>
<gene>
    <name evidence="1" type="ORF">AVDCRST_MAG71-36</name>
</gene>
<dbReference type="EMBL" id="CADCUA010000001">
    <property type="protein sequence ID" value="CAA9299686.1"/>
    <property type="molecule type" value="Genomic_DNA"/>
</dbReference>
<name>A0A6J4KA02_9GAMM</name>
<accession>A0A6J4KA02</accession>